<dbReference type="AlphaFoldDB" id="A0AAD6UUF9"/>
<sequence length="273" mass="31653">MLNLGPGLIAKKGNSYFIFLRVDFNCTFVRNLILFGIRKSFYRILLRVCAGPTTVAQLPQQFHPLGYINMSLAQQAVDVKKTGLIDVGAEQPHSGEVYKGLIEHERALDMMRARLDFEATLDRQRAQAEISKALDVARFYRDCRRLKAHLRALEDTQVFLHSLRQRRRIASWMFARWENDRFARLTGALDKALDVFSTSEVVKMAAVFRNNDKQLTAIVKTLHRLEDNGKQGELQPWPLQAQFWSKFFEKIECYSPIWGFGTIYFDKQYVNPL</sequence>
<dbReference type="EMBL" id="JARJCW010000118">
    <property type="protein sequence ID" value="KAJ7192598.1"/>
    <property type="molecule type" value="Genomic_DNA"/>
</dbReference>
<dbReference type="Proteomes" id="UP001219525">
    <property type="component" value="Unassembled WGS sequence"/>
</dbReference>
<reference evidence="1" key="1">
    <citation type="submission" date="2023-03" db="EMBL/GenBank/DDBJ databases">
        <title>Massive genome expansion in bonnet fungi (Mycena s.s.) driven by repeated elements and novel gene families across ecological guilds.</title>
        <authorList>
            <consortium name="Lawrence Berkeley National Laboratory"/>
            <person name="Harder C.B."/>
            <person name="Miyauchi S."/>
            <person name="Viragh M."/>
            <person name="Kuo A."/>
            <person name="Thoen E."/>
            <person name="Andreopoulos B."/>
            <person name="Lu D."/>
            <person name="Skrede I."/>
            <person name="Drula E."/>
            <person name="Henrissat B."/>
            <person name="Morin E."/>
            <person name="Kohler A."/>
            <person name="Barry K."/>
            <person name="LaButti K."/>
            <person name="Morin E."/>
            <person name="Salamov A."/>
            <person name="Lipzen A."/>
            <person name="Mereny Z."/>
            <person name="Hegedus B."/>
            <person name="Baldrian P."/>
            <person name="Stursova M."/>
            <person name="Weitz H."/>
            <person name="Taylor A."/>
            <person name="Grigoriev I.V."/>
            <person name="Nagy L.G."/>
            <person name="Martin F."/>
            <person name="Kauserud H."/>
        </authorList>
    </citation>
    <scope>NUCLEOTIDE SEQUENCE</scope>
    <source>
        <strain evidence="1">9144</strain>
    </source>
</reference>
<gene>
    <name evidence="1" type="ORF">GGX14DRAFT_406266</name>
</gene>
<keyword evidence="2" id="KW-1185">Reference proteome</keyword>
<evidence type="ECO:0000313" key="2">
    <source>
        <dbReference type="Proteomes" id="UP001219525"/>
    </source>
</evidence>
<organism evidence="1 2">
    <name type="scientific">Mycena pura</name>
    <dbReference type="NCBI Taxonomy" id="153505"/>
    <lineage>
        <taxon>Eukaryota</taxon>
        <taxon>Fungi</taxon>
        <taxon>Dikarya</taxon>
        <taxon>Basidiomycota</taxon>
        <taxon>Agaricomycotina</taxon>
        <taxon>Agaricomycetes</taxon>
        <taxon>Agaricomycetidae</taxon>
        <taxon>Agaricales</taxon>
        <taxon>Marasmiineae</taxon>
        <taxon>Mycenaceae</taxon>
        <taxon>Mycena</taxon>
    </lineage>
</organism>
<name>A0AAD6UUF9_9AGAR</name>
<comment type="caution">
    <text evidence="1">The sequence shown here is derived from an EMBL/GenBank/DDBJ whole genome shotgun (WGS) entry which is preliminary data.</text>
</comment>
<proteinExistence type="predicted"/>
<evidence type="ECO:0000313" key="1">
    <source>
        <dbReference type="EMBL" id="KAJ7192598.1"/>
    </source>
</evidence>
<protein>
    <submittedName>
        <fullName evidence="1">Uncharacterized protein</fullName>
    </submittedName>
</protein>
<accession>A0AAD6UUF9</accession>